<reference evidence="3" key="1">
    <citation type="journal article" date="2017" name="Med. Chem. Commun.">
        <title>Nonomuraea sp. ATCC 55076 harbours the largest actinomycete chromosome to date and the kistamicin biosynthetic gene cluster.</title>
        <authorList>
            <person name="Nazari B."/>
            <person name="Forneris C.C."/>
            <person name="Gibson M.I."/>
            <person name="Moon K."/>
            <person name="Schramma K.R."/>
            <person name="Seyedsayamdost M.R."/>
        </authorList>
    </citation>
    <scope>NUCLEOTIDE SEQUENCE [LARGE SCALE GENOMIC DNA]</scope>
    <source>
        <strain evidence="3">ATCC 55076</strain>
    </source>
</reference>
<organism evidence="2 3">
    <name type="scientific">[Actinomadura] parvosata subsp. kistnae</name>
    <dbReference type="NCBI Taxonomy" id="1909395"/>
    <lineage>
        <taxon>Bacteria</taxon>
        <taxon>Bacillati</taxon>
        <taxon>Actinomycetota</taxon>
        <taxon>Actinomycetes</taxon>
        <taxon>Streptosporangiales</taxon>
        <taxon>Streptosporangiaceae</taxon>
        <taxon>Nonomuraea</taxon>
    </lineage>
</organism>
<evidence type="ECO:0000313" key="3">
    <source>
        <dbReference type="Proteomes" id="UP000190797"/>
    </source>
</evidence>
<dbReference type="EMBL" id="CP017717">
    <property type="protein sequence ID" value="AQZ62969.1"/>
    <property type="molecule type" value="Genomic_DNA"/>
</dbReference>
<keyword evidence="3" id="KW-1185">Reference proteome</keyword>
<proteinExistence type="predicted"/>
<protein>
    <recommendedName>
        <fullName evidence="1">Aminoglycoside phosphotransferase domain-containing protein</fullName>
    </recommendedName>
</protein>
<dbReference type="InterPro" id="IPR011009">
    <property type="entry name" value="Kinase-like_dom_sf"/>
</dbReference>
<accession>A0A1U9ZYH2</accession>
<evidence type="ECO:0000313" key="2">
    <source>
        <dbReference type="EMBL" id="AQZ62969.1"/>
    </source>
</evidence>
<dbReference type="KEGG" id="noa:BKM31_17195"/>
<name>A0A1U9ZYH2_9ACTN</name>
<dbReference type="AlphaFoldDB" id="A0A1U9ZYH2"/>
<evidence type="ECO:0000259" key="1">
    <source>
        <dbReference type="Pfam" id="PF01636"/>
    </source>
</evidence>
<dbReference type="InterPro" id="IPR002575">
    <property type="entry name" value="Aminoglycoside_PTrfase"/>
</dbReference>
<dbReference type="Pfam" id="PF01636">
    <property type="entry name" value="APH"/>
    <property type="match status" value="1"/>
</dbReference>
<dbReference type="Proteomes" id="UP000190797">
    <property type="component" value="Chromosome"/>
</dbReference>
<dbReference type="Gene3D" id="3.90.1200.10">
    <property type="match status" value="1"/>
</dbReference>
<dbReference type="SUPFAM" id="SSF56112">
    <property type="entry name" value="Protein kinase-like (PK-like)"/>
    <property type="match status" value="1"/>
</dbReference>
<sequence>MARGPVGWTHGDFQPLNLLWRDGRVVAVLDGDRLGVRPYAEEVVRTAQVQFAAEDGRWELERVAAFAAGYRSVVALAREELAAAVERLWWKRMTDFWPLQWHYGKGDHGPDGLWVSGERLLHWWSGHRERVRAAFSLG</sequence>
<gene>
    <name evidence="2" type="ORF">BKM31_17195</name>
</gene>
<feature type="domain" description="Aminoglycoside phosphotransferase" evidence="1">
    <location>
        <begin position="4"/>
        <end position="73"/>
    </location>
</feature>